<evidence type="ECO:0000313" key="3">
    <source>
        <dbReference type="Proteomes" id="UP001623348"/>
    </source>
</evidence>
<dbReference type="InterPro" id="IPR040879">
    <property type="entry name" value="Spt46-like"/>
</dbReference>
<proteinExistence type="predicted"/>
<feature type="region of interest" description="Disordered" evidence="1">
    <location>
        <begin position="102"/>
        <end position="143"/>
    </location>
</feature>
<reference evidence="2 3" key="1">
    <citation type="submission" date="2024-06" db="EMBL/GenBank/DDBJ databases">
        <title>The draft genome of Grus japonensis, version 3.</title>
        <authorList>
            <person name="Nabeshima K."/>
            <person name="Suzuki S."/>
            <person name="Onuma M."/>
        </authorList>
    </citation>
    <scope>NUCLEOTIDE SEQUENCE [LARGE SCALE GENOMIC DNA]</scope>
    <source>
        <strain evidence="2 3">451A</strain>
    </source>
</reference>
<name>A0ABC9X576_GRUJA</name>
<comment type="caution">
    <text evidence="2">The sequence shown here is derived from an EMBL/GenBank/DDBJ whole genome shotgun (WGS) entry which is preliminary data.</text>
</comment>
<sequence length="221" mass="24048">MSADDSMGTMVQEPHTGYARVMESFVLPTISIGAMPHGTRTSSPEAPCPWGPASLPACGPTAPLGGELPARTCTIYRPWFSPYSYFMCTKGATQQHLGSLSSSLATSTQEPEEPDDLSEIVCSSSGSSDKPQPPERGRPASSGASITIRDILTASQQQPVPHHGYQCMSCCRVFPTLWSVKTHIQHSSQEGYSCKVYYRRLKALWEKEHKEQEAAAPRAPM</sequence>
<dbReference type="Pfam" id="PF17734">
    <property type="entry name" value="Spt46"/>
    <property type="match status" value="1"/>
</dbReference>
<dbReference type="EMBL" id="BAAFJT010000008">
    <property type="protein sequence ID" value="GAB0192838.1"/>
    <property type="molecule type" value="Genomic_DNA"/>
</dbReference>
<gene>
    <name evidence="2" type="ORF">GRJ2_001749100</name>
</gene>
<protein>
    <submittedName>
        <fullName evidence="2">Spermatogenesis-associated protein 46</fullName>
    </submittedName>
</protein>
<dbReference type="PANTHER" id="PTHR33517:SF4">
    <property type="entry name" value="SPERMATOGENESIS-ASSOCIATED PROTEIN 46"/>
    <property type="match status" value="1"/>
</dbReference>
<dbReference type="AlphaFoldDB" id="A0ABC9X576"/>
<accession>A0ABC9X576</accession>
<keyword evidence="3" id="KW-1185">Reference proteome</keyword>
<evidence type="ECO:0000256" key="1">
    <source>
        <dbReference type="SAM" id="MobiDB-lite"/>
    </source>
</evidence>
<dbReference type="Proteomes" id="UP001623348">
    <property type="component" value="Unassembled WGS sequence"/>
</dbReference>
<evidence type="ECO:0000313" key="2">
    <source>
        <dbReference type="EMBL" id="GAB0192838.1"/>
    </source>
</evidence>
<organism evidence="2 3">
    <name type="scientific">Grus japonensis</name>
    <name type="common">Japanese crane</name>
    <name type="synonym">Red-crowned crane</name>
    <dbReference type="NCBI Taxonomy" id="30415"/>
    <lineage>
        <taxon>Eukaryota</taxon>
        <taxon>Metazoa</taxon>
        <taxon>Chordata</taxon>
        <taxon>Craniata</taxon>
        <taxon>Vertebrata</taxon>
        <taxon>Euteleostomi</taxon>
        <taxon>Archelosauria</taxon>
        <taxon>Archosauria</taxon>
        <taxon>Dinosauria</taxon>
        <taxon>Saurischia</taxon>
        <taxon>Theropoda</taxon>
        <taxon>Coelurosauria</taxon>
        <taxon>Aves</taxon>
        <taxon>Neognathae</taxon>
        <taxon>Neoaves</taxon>
        <taxon>Gruiformes</taxon>
        <taxon>Gruidae</taxon>
        <taxon>Grus</taxon>
    </lineage>
</organism>
<dbReference type="PANTHER" id="PTHR33517">
    <property type="entry name" value="PROTEIN FAM170B-RELATED"/>
    <property type="match status" value="1"/>
</dbReference>
<feature type="compositionally biased region" description="Polar residues" evidence="1">
    <location>
        <begin position="121"/>
        <end position="130"/>
    </location>
</feature>